<dbReference type="EMBL" id="LT629710">
    <property type="protein sequence ID" value="SDO61800.1"/>
    <property type="molecule type" value="Genomic_DNA"/>
</dbReference>
<accession>A0A1H0L1E0</accession>
<dbReference type="Proteomes" id="UP000198741">
    <property type="component" value="Chromosome I"/>
</dbReference>
<name>A0A1H0L1E0_9ACTN</name>
<dbReference type="Pfam" id="PF12802">
    <property type="entry name" value="MarR_2"/>
    <property type="match status" value="1"/>
</dbReference>
<dbReference type="SMART" id="SM00347">
    <property type="entry name" value="HTH_MARR"/>
    <property type="match status" value="1"/>
</dbReference>
<sequence length="158" mass="17244">MPDPDKSTVDDTVTGAARALRAVILAGEHYRQVVAAHLGLDVSQTQALSYLYSKGDLGQVELGALLGYNTSSITALVDRLERAGIACRVRHPTDRRRSIVRLTERGHLVMRDLDRTFRRAFDHLEPQSLAELTTAMSSIAADLRLGADALADLPPARL</sequence>
<dbReference type="STRING" id="1090615.SAMN04515671_1504"/>
<proteinExistence type="predicted"/>
<dbReference type="InterPro" id="IPR036390">
    <property type="entry name" value="WH_DNA-bd_sf"/>
</dbReference>
<organism evidence="2 3">
    <name type="scientific">Nakamurella panacisegetis</name>
    <dbReference type="NCBI Taxonomy" id="1090615"/>
    <lineage>
        <taxon>Bacteria</taxon>
        <taxon>Bacillati</taxon>
        <taxon>Actinomycetota</taxon>
        <taxon>Actinomycetes</taxon>
        <taxon>Nakamurellales</taxon>
        <taxon>Nakamurellaceae</taxon>
        <taxon>Nakamurella</taxon>
    </lineage>
</organism>
<dbReference type="PANTHER" id="PTHR33164">
    <property type="entry name" value="TRANSCRIPTIONAL REGULATOR, MARR FAMILY"/>
    <property type="match status" value="1"/>
</dbReference>
<dbReference type="InterPro" id="IPR036388">
    <property type="entry name" value="WH-like_DNA-bd_sf"/>
</dbReference>
<dbReference type="Gene3D" id="1.10.10.10">
    <property type="entry name" value="Winged helix-like DNA-binding domain superfamily/Winged helix DNA-binding domain"/>
    <property type="match status" value="1"/>
</dbReference>
<keyword evidence="2" id="KW-0238">DNA-binding</keyword>
<dbReference type="InterPro" id="IPR000835">
    <property type="entry name" value="HTH_MarR-typ"/>
</dbReference>
<dbReference type="PRINTS" id="PR00598">
    <property type="entry name" value="HTHMARR"/>
</dbReference>
<keyword evidence="3" id="KW-1185">Reference proteome</keyword>
<dbReference type="GO" id="GO:0003677">
    <property type="term" value="F:DNA binding"/>
    <property type="evidence" value="ECO:0007669"/>
    <property type="project" value="UniProtKB-KW"/>
</dbReference>
<dbReference type="PANTHER" id="PTHR33164:SF94">
    <property type="entry name" value="TRANSCRIPTIONAL REGULATORY PROTEIN-RELATED"/>
    <property type="match status" value="1"/>
</dbReference>
<dbReference type="InterPro" id="IPR039422">
    <property type="entry name" value="MarR/SlyA-like"/>
</dbReference>
<dbReference type="PROSITE" id="PS50995">
    <property type="entry name" value="HTH_MARR_2"/>
    <property type="match status" value="1"/>
</dbReference>
<evidence type="ECO:0000259" key="1">
    <source>
        <dbReference type="PROSITE" id="PS50995"/>
    </source>
</evidence>
<evidence type="ECO:0000313" key="2">
    <source>
        <dbReference type="EMBL" id="SDO61800.1"/>
    </source>
</evidence>
<evidence type="ECO:0000313" key="3">
    <source>
        <dbReference type="Proteomes" id="UP000198741"/>
    </source>
</evidence>
<reference evidence="2 3" key="1">
    <citation type="submission" date="2016-10" db="EMBL/GenBank/DDBJ databases">
        <authorList>
            <person name="de Groot N.N."/>
        </authorList>
    </citation>
    <scope>NUCLEOTIDE SEQUENCE [LARGE SCALE GENOMIC DNA]</scope>
    <source>
        <strain evidence="3">P4-7,KCTC 19426,CECT 7604</strain>
    </source>
</reference>
<dbReference type="OrthoDB" id="162531at2"/>
<dbReference type="SUPFAM" id="SSF46785">
    <property type="entry name" value="Winged helix' DNA-binding domain"/>
    <property type="match status" value="1"/>
</dbReference>
<dbReference type="AlphaFoldDB" id="A0A1H0L1E0"/>
<protein>
    <submittedName>
        <fullName evidence="2">DNA-binding transcriptional regulator, MarR family</fullName>
    </submittedName>
</protein>
<dbReference type="GO" id="GO:0006950">
    <property type="term" value="P:response to stress"/>
    <property type="evidence" value="ECO:0007669"/>
    <property type="project" value="TreeGrafter"/>
</dbReference>
<dbReference type="RefSeq" id="WP_090475422.1">
    <property type="nucleotide sequence ID" value="NZ_LT629710.1"/>
</dbReference>
<feature type="domain" description="HTH marR-type" evidence="1">
    <location>
        <begin position="6"/>
        <end position="141"/>
    </location>
</feature>
<gene>
    <name evidence="2" type="ORF">SAMN04515671_1504</name>
</gene>
<dbReference type="GO" id="GO:0003700">
    <property type="term" value="F:DNA-binding transcription factor activity"/>
    <property type="evidence" value="ECO:0007669"/>
    <property type="project" value="InterPro"/>
</dbReference>